<sequence>MTFRQDLGLVRAPKGGAVGGHGRVRLVRVRPGSLPGGPGERVVWAPGCGAVSGHGRVRQVRVRPGSLPGGPGERVVW</sequence>
<feature type="non-terminal residue" evidence="1">
    <location>
        <position position="77"/>
    </location>
</feature>
<evidence type="ECO:0000313" key="1">
    <source>
        <dbReference type="EMBL" id="MER6432708.1"/>
    </source>
</evidence>
<accession>A0ABV1UG73</accession>
<dbReference type="EMBL" id="JBEPAZ010000046">
    <property type="protein sequence ID" value="MER6432708.1"/>
    <property type="molecule type" value="Genomic_DNA"/>
</dbReference>
<comment type="caution">
    <text evidence="1">The sequence shown here is derived from an EMBL/GenBank/DDBJ whole genome shotgun (WGS) entry which is preliminary data.</text>
</comment>
<dbReference type="Proteomes" id="UP001470023">
    <property type="component" value="Unassembled WGS sequence"/>
</dbReference>
<keyword evidence="2" id="KW-1185">Reference proteome</keyword>
<proteinExistence type="predicted"/>
<dbReference type="RefSeq" id="WP_352065249.1">
    <property type="nucleotide sequence ID" value="NZ_JBEPAZ010000046.1"/>
</dbReference>
<protein>
    <submittedName>
        <fullName evidence="1">Uncharacterized protein</fullName>
    </submittedName>
</protein>
<gene>
    <name evidence="1" type="ORF">ABT272_34020</name>
</gene>
<name>A0ABV1UG73_9ACTN</name>
<reference evidence="1 2" key="1">
    <citation type="submission" date="2024-06" db="EMBL/GenBank/DDBJ databases">
        <title>The Natural Products Discovery Center: Release of the First 8490 Sequenced Strains for Exploring Actinobacteria Biosynthetic Diversity.</title>
        <authorList>
            <person name="Kalkreuter E."/>
            <person name="Kautsar S.A."/>
            <person name="Yang D."/>
            <person name="Bader C.D."/>
            <person name="Teijaro C.N."/>
            <person name="Fluegel L."/>
            <person name="Davis C.M."/>
            <person name="Simpson J.R."/>
            <person name="Lauterbach L."/>
            <person name="Steele A.D."/>
            <person name="Gui C."/>
            <person name="Meng S."/>
            <person name="Li G."/>
            <person name="Viehrig K."/>
            <person name="Ye F."/>
            <person name="Su P."/>
            <person name="Kiefer A.F."/>
            <person name="Nichols A."/>
            <person name="Cepeda A.J."/>
            <person name="Yan W."/>
            <person name="Fan B."/>
            <person name="Jiang Y."/>
            <person name="Adhikari A."/>
            <person name="Zheng C.-J."/>
            <person name="Schuster L."/>
            <person name="Cowan T.M."/>
            <person name="Smanski M.J."/>
            <person name="Chevrette M.G."/>
            <person name="De Carvalho L.P.S."/>
            <person name="Shen B."/>
        </authorList>
    </citation>
    <scope>NUCLEOTIDE SEQUENCE [LARGE SCALE GENOMIC DNA]</scope>
    <source>
        <strain evidence="1 2">NPDC001166</strain>
    </source>
</reference>
<organism evidence="1 2">
    <name type="scientific">Streptomyces sp. 900105245</name>
    <dbReference type="NCBI Taxonomy" id="3154379"/>
    <lineage>
        <taxon>Bacteria</taxon>
        <taxon>Bacillati</taxon>
        <taxon>Actinomycetota</taxon>
        <taxon>Actinomycetes</taxon>
        <taxon>Kitasatosporales</taxon>
        <taxon>Streptomycetaceae</taxon>
        <taxon>Streptomyces</taxon>
    </lineage>
</organism>
<evidence type="ECO:0000313" key="2">
    <source>
        <dbReference type="Proteomes" id="UP001470023"/>
    </source>
</evidence>